<keyword evidence="2" id="KW-1185">Reference proteome</keyword>
<feature type="non-terminal residue" evidence="1">
    <location>
        <position position="70"/>
    </location>
</feature>
<gene>
    <name evidence="1" type="ORF">SPELUC_LOCUS15447</name>
</gene>
<evidence type="ECO:0000313" key="2">
    <source>
        <dbReference type="Proteomes" id="UP000789366"/>
    </source>
</evidence>
<accession>A0ACA9QVC7</accession>
<proteinExistence type="predicted"/>
<organism evidence="1 2">
    <name type="scientific">Cetraspora pellucida</name>
    <dbReference type="NCBI Taxonomy" id="1433469"/>
    <lineage>
        <taxon>Eukaryota</taxon>
        <taxon>Fungi</taxon>
        <taxon>Fungi incertae sedis</taxon>
        <taxon>Mucoromycota</taxon>
        <taxon>Glomeromycotina</taxon>
        <taxon>Glomeromycetes</taxon>
        <taxon>Diversisporales</taxon>
        <taxon>Gigasporaceae</taxon>
        <taxon>Cetraspora</taxon>
    </lineage>
</organism>
<name>A0ACA9QVC7_9GLOM</name>
<protein>
    <submittedName>
        <fullName evidence="1">15400_t:CDS:1</fullName>
    </submittedName>
</protein>
<dbReference type="EMBL" id="CAJVPW010051135">
    <property type="protein sequence ID" value="CAG8765929.1"/>
    <property type="molecule type" value="Genomic_DNA"/>
</dbReference>
<evidence type="ECO:0000313" key="1">
    <source>
        <dbReference type="EMBL" id="CAG8765929.1"/>
    </source>
</evidence>
<dbReference type="Proteomes" id="UP000789366">
    <property type="component" value="Unassembled WGS sequence"/>
</dbReference>
<sequence>RKKYLLFATTNHFYLKKKEGKIYAKMPIKNLGPCSIISCTNTNVQFRTITVLAYEKCQRKQTLEAYLYLE</sequence>
<comment type="caution">
    <text evidence="1">The sequence shown here is derived from an EMBL/GenBank/DDBJ whole genome shotgun (WGS) entry which is preliminary data.</text>
</comment>
<reference evidence="1" key="1">
    <citation type="submission" date="2021-06" db="EMBL/GenBank/DDBJ databases">
        <authorList>
            <person name="Kallberg Y."/>
            <person name="Tangrot J."/>
            <person name="Rosling A."/>
        </authorList>
    </citation>
    <scope>NUCLEOTIDE SEQUENCE</scope>
    <source>
        <strain evidence="1">28 12/20/2015</strain>
    </source>
</reference>
<feature type="non-terminal residue" evidence="1">
    <location>
        <position position="1"/>
    </location>
</feature>